<reference evidence="7 8" key="1">
    <citation type="submission" date="2020-08" db="EMBL/GenBank/DDBJ databases">
        <title>Whole genome shotgun sequence of Actinoplanes ianthinogenes NBRC 13996.</title>
        <authorList>
            <person name="Komaki H."/>
            <person name="Tamura T."/>
        </authorList>
    </citation>
    <scope>NUCLEOTIDE SEQUENCE [LARGE SCALE GENOMIC DNA]</scope>
    <source>
        <strain evidence="7 8">NBRC 13996</strain>
    </source>
</reference>
<dbReference type="SMART" id="SM00327">
    <property type="entry name" value="VWA"/>
    <property type="match status" value="1"/>
</dbReference>
<keyword evidence="3 5" id="KW-1133">Transmembrane helix</keyword>
<evidence type="ECO:0000259" key="6">
    <source>
        <dbReference type="PROSITE" id="PS50234"/>
    </source>
</evidence>
<sequence length="316" mass="33940">MIRFLAPWWLLTLLPVLAVAGAYVWRQLHKRQYAMRFTNVDLLRTLAPKGLGWRRHVSAIAFLMMMAALAFSTARPSVDTEQPLERATVMLAIDVSLSMQADDVAPTRIEAAQEAAKAFVNELPPTYNLGLVSFAKAANVLVAPTKDRSEVIAGIDSLTLAEATATGEAVFTSLDAIRSVPADGADGAPPARIVLLSDGYRTSGRSIEDAATAAAGANVPVSTIAFGTDAGVVDIRGQLQRVPVDRLSLQELAERTKGYFYEAASVSELKKVYEDMGSSIGHRTQPREVTQWYAGVALLLALVGAASSLLWTSRLP</sequence>
<name>A0ABN6CKT0_9ACTN</name>
<dbReference type="InterPro" id="IPR002035">
    <property type="entry name" value="VWF_A"/>
</dbReference>
<dbReference type="SUPFAM" id="SSF53300">
    <property type="entry name" value="vWA-like"/>
    <property type="match status" value="1"/>
</dbReference>
<organism evidence="7 8">
    <name type="scientific">Actinoplanes ianthinogenes</name>
    <dbReference type="NCBI Taxonomy" id="122358"/>
    <lineage>
        <taxon>Bacteria</taxon>
        <taxon>Bacillati</taxon>
        <taxon>Actinomycetota</taxon>
        <taxon>Actinomycetes</taxon>
        <taxon>Micromonosporales</taxon>
        <taxon>Micromonosporaceae</taxon>
        <taxon>Actinoplanes</taxon>
    </lineage>
</organism>
<feature type="domain" description="VWFA" evidence="6">
    <location>
        <begin position="88"/>
        <end position="276"/>
    </location>
</feature>
<accession>A0ABN6CKT0</accession>
<evidence type="ECO:0000256" key="2">
    <source>
        <dbReference type="ARBA" id="ARBA00022692"/>
    </source>
</evidence>
<proteinExistence type="predicted"/>
<dbReference type="Proteomes" id="UP000676967">
    <property type="component" value="Chromosome"/>
</dbReference>
<keyword evidence="2 5" id="KW-0812">Transmembrane</keyword>
<keyword evidence="4 5" id="KW-0472">Membrane</keyword>
<dbReference type="InterPro" id="IPR036465">
    <property type="entry name" value="vWFA_dom_sf"/>
</dbReference>
<evidence type="ECO:0000256" key="1">
    <source>
        <dbReference type="ARBA" id="ARBA00022475"/>
    </source>
</evidence>
<dbReference type="PROSITE" id="PS50234">
    <property type="entry name" value="VWFA"/>
    <property type="match status" value="1"/>
</dbReference>
<dbReference type="PANTHER" id="PTHR22550">
    <property type="entry name" value="SPORE GERMINATION PROTEIN"/>
    <property type="match status" value="1"/>
</dbReference>
<dbReference type="InterPro" id="IPR050768">
    <property type="entry name" value="UPF0353/GerABKA_families"/>
</dbReference>
<dbReference type="EMBL" id="AP023356">
    <property type="protein sequence ID" value="BCJ45600.1"/>
    <property type="molecule type" value="Genomic_DNA"/>
</dbReference>
<feature type="transmembrane region" description="Helical" evidence="5">
    <location>
        <begin position="6"/>
        <end position="25"/>
    </location>
</feature>
<dbReference type="Gene3D" id="3.40.50.410">
    <property type="entry name" value="von Willebrand factor, type A domain"/>
    <property type="match status" value="1"/>
</dbReference>
<protein>
    <submittedName>
        <fullName evidence="7">Membrane protein</fullName>
    </submittedName>
</protein>
<gene>
    <name evidence="7" type="ORF">Aiant_62570</name>
</gene>
<dbReference type="PANTHER" id="PTHR22550:SF5">
    <property type="entry name" value="LEUCINE ZIPPER PROTEIN 4"/>
    <property type="match status" value="1"/>
</dbReference>
<dbReference type="RefSeq" id="WP_189336719.1">
    <property type="nucleotide sequence ID" value="NZ_AP023356.1"/>
</dbReference>
<keyword evidence="8" id="KW-1185">Reference proteome</keyword>
<evidence type="ECO:0000313" key="8">
    <source>
        <dbReference type="Proteomes" id="UP000676967"/>
    </source>
</evidence>
<evidence type="ECO:0000313" key="7">
    <source>
        <dbReference type="EMBL" id="BCJ45600.1"/>
    </source>
</evidence>
<evidence type="ECO:0000256" key="5">
    <source>
        <dbReference type="SAM" id="Phobius"/>
    </source>
</evidence>
<feature type="transmembrane region" description="Helical" evidence="5">
    <location>
        <begin position="292"/>
        <end position="311"/>
    </location>
</feature>
<evidence type="ECO:0000256" key="3">
    <source>
        <dbReference type="ARBA" id="ARBA00022989"/>
    </source>
</evidence>
<keyword evidence="1" id="KW-1003">Cell membrane</keyword>
<evidence type="ECO:0000256" key="4">
    <source>
        <dbReference type="ARBA" id="ARBA00023136"/>
    </source>
</evidence>
<dbReference type="Pfam" id="PF13519">
    <property type="entry name" value="VWA_2"/>
    <property type="match status" value="1"/>
</dbReference>